<evidence type="ECO:0000313" key="2">
    <source>
        <dbReference type="Proteomes" id="UP000184499"/>
    </source>
</evidence>
<dbReference type="OrthoDB" id="5404895at2759"/>
<reference evidence="2" key="1">
    <citation type="journal article" date="2017" name="Genome Biol.">
        <title>Comparative genomics reveals high biological diversity and specific adaptations in the industrially and medically important fungal genus Aspergillus.</title>
        <authorList>
            <person name="de Vries R.P."/>
            <person name="Riley R."/>
            <person name="Wiebenga A."/>
            <person name="Aguilar-Osorio G."/>
            <person name="Amillis S."/>
            <person name="Uchima C.A."/>
            <person name="Anderluh G."/>
            <person name="Asadollahi M."/>
            <person name="Askin M."/>
            <person name="Barry K."/>
            <person name="Battaglia E."/>
            <person name="Bayram O."/>
            <person name="Benocci T."/>
            <person name="Braus-Stromeyer S.A."/>
            <person name="Caldana C."/>
            <person name="Canovas D."/>
            <person name="Cerqueira G.C."/>
            <person name="Chen F."/>
            <person name="Chen W."/>
            <person name="Choi C."/>
            <person name="Clum A."/>
            <person name="Dos Santos R.A."/>
            <person name="Damasio A.R."/>
            <person name="Diallinas G."/>
            <person name="Emri T."/>
            <person name="Fekete E."/>
            <person name="Flipphi M."/>
            <person name="Freyberg S."/>
            <person name="Gallo A."/>
            <person name="Gournas C."/>
            <person name="Habgood R."/>
            <person name="Hainaut M."/>
            <person name="Harispe M.L."/>
            <person name="Henrissat B."/>
            <person name="Hilden K.S."/>
            <person name="Hope R."/>
            <person name="Hossain A."/>
            <person name="Karabika E."/>
            <person name="Karaffa L."/>
            <person name="Karanyi Z."/>
            <person name="Krasevec N."/>
            <person name="Kuo A."/>
            <person name="Kusch H."/>
            <person name="LaButti K."/>
            <person name="Lagendijk E.L."/>
            <person name="Lapidus A."/>
            <person name="Levasseur A."/>
            <person name="Lindquist E."/>
            <person name="Lipzen A."/>
            <person name="Logrieco A.F."/>
            <person name="MacCabe A."/>
            <person name="Maekelae M.R."/>
            <person name="Malavazi I."/>
            <person name="Melin P."/>
            <person name="Meyer V."/>
            <person name="Mielnichuk N."/>
            <person name="Miskei M."/>
            <person name="Molnar A.P."/>
            <person name="Mule G."/>
            <person name="Ngan C.Y."/>
            <person name="Orejas M."/>
            <person name="Orosz E."/>
            <person name="Ouedraogo J.P."/>
            <person name="Overkamp K.M."/>
            <person name="Park H.-S."/>
            <person name="Perrone G."/>
            <person name="Piumi F."/>
            <person name="Punt P.J."/>
            <person name="Ram A.F."/>
            <person name="Ramon A."/>
            <person name="Rauscher S."/>
            <person name="Record E."/>
            <person name="Riano-Pachon D.M."/>
            <person name="Robert V."/>
            <person name="Roehrig J."/>
            <person name="Ruller R."/>
            <person name="Salamov A."/>
            <person name="Salih N.S."/>
            <person name="Samson R.A."/>
            <person name="Sandor E."/>
            <person name="Sanguinetti M."/>
            <person name="Schuetze T."/>
            <person name="Sepcic K."/>
            <person name="Shelest E."/>
            <person name="Sherlock G."/>
            <person name="Sophianopoulou V."/>
            <person name="Squina F.M."/>
            <person name="Sun H."/>
            <person name="Susca A."/>
            <person name="Todd R.B."/>
            <person name="Tsang A."/>
            <person name="Unkles S.E."/>
            <person name="van de Wiele N."/>
            <person name="van Rossen-Uffink D."/>
            <person name="Oliveira J.V."/>
            <person name="Vesth T.C."/>
            <person name="Visser J."/>
            <person name="Yu J.-H."/>
            <person name="Zhou M."/>
            <person name="Andersen M.R."/>
            <person name="Archer D.B."/>
            <person name="Baker S.E."/>
            <person name="Benoit I."/>
            <person name="Brakhage A.A."/>
            <person name="Braus G.H."/>
            <person name="Fischer R."/>
            <person name="Frisvad J.C."/>
            <person name="Goldman G.H."/>
            <person name="Houbraken J."/>
            <person name="Oakley B."/>
            <person name="Pocsi I."/>
            <person name="Scazzocchio C."/>
            <person name="Seiboth B."/>
            <person name="vanKuyk P.A."/>
            <person name="Wortman J."/>
            <person name="Dyer P.S."/>
            <person name="Grigoriev I.V."/>
        </authorList>
    </citation>
    <scope>NUCLEOTIDE SEQUENCE [LARGE SCALE GENOMIC DNA]</scope>
    <source>
        <strain evidence="2">CBS 101740 / IMI 381727 / IBT 21946</strain>
    </source>
</reference>
<name>A0A1L9UES7_ASPBC</name>
<accession>A0A1L9UES7</accession>
<keyword evidence="2" id="KW-1185">Reference proteome</keyword>
<evidence type="ECO:0008006" key="3">
    <source>
        <dbReference type="Google" id="ProtNLM"/>
    </source>
</evidence>
<sequence>MAFYHISVDISGTNTDAAILNVRGVCASSKTPTISDVTAGICTAISTTHFVNAVVEADPYRLSRVAVVRLCDPYTLLRYSYLLTSLGLSMSFVADGNPVHYV</sequence>
<evidence type="ECO:0000313" key="1">
    <source>
        <dbReference type="EMBL" id="OJJ70154.1"/>
    </source>
</evidence>
<dbReference type="EMBL" id="KV878687">
    <property type="protein sequence ID" value="OJJ70154.1"/>
    <property type="molecule type" value="Genomic_DNA"/>
</dbReference>
<proteinExistence type="predicted"/>
<organism evidence="1 2">
    <name type="scientific">Aspergillus brasiliensis (strain CBS 101740 / IMI 381727 / IBT 21946)</name>
    <dbReference type="NCBI Taxonomy" id="767769"/>
    <lineage>
        <taxon>Eukaryota</taxon>
        <taxon>Fungi</taxon>
        <taxon>Dikarya</taxon>
        <taxon>Ascomycota</taxon>
        <taxon>Pezizomycotina</taxon>
        <taxon>Eurotiomycetes</taxon>
        <taxon>Eurotiomycetidae</taxon>
        <taxon>Eurotiales</taxon>
        <taxon>Aspergillaceae</taxon>
        <taxon>Aspergillus</taxon>
        <taxon>Aspergillus subgen. Circumdati</taxon>
    </lineage>
</organism>
<dbReference type="VEuPathDB" id="FungiDB:ASPBRDRAFT_32031"/>
<protein>
    <recommendedName>
        <fullName evidence="3">Hydantoinase/oxoprolinase N-terminal domain-containing protein</fullName>
    </recommendedName>
</protein>
<gene>
    <name evidence="1" type="ORF">ASPBRDRAFT_32031</name>
</gene>
<dbReference type="Proteomes" id="UP000184499">
    <property type="component" value="Unassembled WGS sequence"/>
</dbReference>
<dbReference type="RefSeq" id="XP_067477403.1">
    <property type="nucleotide sequence ID" value="XM_067622972.1"/>
</dbReference>
<dbReference type="GeneID" id="93575460"/>
<dbReference type="AlphaFoldDB" id="A0A1L9UES7"/>